<organism evidence="2">
    <name type="scientific">Oscillatoriales cyanobacterium SpSt-418</name>
    <dbReference type="NCBI Taxonomy" id="2282169"/>
    <lineage>
        <taxon>Bacteria</taxon>
        <taxon>Bacillati</taxon>
        <taxon>Cyanobacteriota</taxon>
        <taxon>Cyanophyceae</taxon>
        <taxon>Oscillatoriophycideae</taxon>
        <taxon>Oscillatoriales</taxon>
    </lineage>
</organism>
<evidence type="ECO:0000256" key="1">
    <source>
        <dbReference type="SAM" id="MobiDB-lite"/>
    </source>
</evidence>
<reference evidence="2" key="1">
    <citation type="journal article" date="2020" name="mSystems">
        <title>Genome- and Community-Level Interaction Insights into Carbon Utilization and Element Cycling Functions of Hydrothermarchaeota in Hydrothermal Sediment.</title>
        <authorList>
            <person name="Zhou Z."/>
            <person name="Liu Y."/>
            <person name="Xu W."/>
            <person name="Pan J."/>
            <person name="Luo Z.H."/>
            <person name="Li M."/>
        </authorList>
    </citation>
    <scope>NUCLEOTIDE SEQUENCE [LARGE SCALE GENOMIC DNA]</scope>
    <source>
        <strain evidence="2">SpSt-418</strain>
    </source>
</reference>
<dbReference type="EMBL" id="DSRU01000080">
    <property type="protein sequence ID" value="HFM97438.1"/>
    <property type="molecule type" value="Genomic_DNA"/>
</dbReference>
<gene>
    <name evidence="2" type="ORF">ENR64_06655</name>
</gene>
<name>A0A7C3PEZ9_9CYAN</name>
<accession>A0A7C3PEZ9</accession>
<dbReference type="Gene3D" id="2.60.40.3710">
    <property type="match status" value="1"/>
</dbReference>
<evidence type="ECO:0000313" key="2">
    <source>
        <dbReference type="EMBL" id="HFM97438.1"/>
    </source>
</evidence>
<protein>
    <submittedName>
        <fullName evidence="2">Uncharacterized protein</fullName>
    </submittedName>
</protein>
<dbReference type="Gene3D" id="2.120.10.30">
    <property type="entry name" value="TolB, C-terminal domain"/>
    <property type="match status" value="1"/>
</dbReference>
<dbReference type="SUPFAM" id="SSF82171">
    <property type="entry name" value="DPP6 N-terminal domain-like"/>
    <property type="match status" value="1"/>
</dbReference>
<dbReference type="AlphaFoldDB" id="A0A7C3PEZ9"/>
<comment type="caution">
    <text evidence="2">The sequence shown here is derived from an EMBL/GenBank/DDBJ whole genome shotgun (WGS) entry which is preliminary data.</text>
</comment>
<sequence>MRSPASSNFPQPLDRVAVIWMVALSLCIGLLLVVGAQTAPRVRNFSWQTHQVGAEDTAFILTFNRPMDTASIEQNLKITPPLPTPGKVSWAGRRMAYTLSAPAPYGKEFQVTVEGGRDRFGGDGSVMQPFVGQFRTRDRAFAYIGVKGEEAGRLILFNFKDQQKQILTPSNLTVMDFQPYPLSDRILFAAVERRPEPVGLTEQKLYSVSTGIQIEPPPSVRGAPALPPAKQEPAGKLELVLDNTDYQNLKFDLAPNGQIVVVQRASRKNPSDFGPWVIREGKAAEPLGGDPGGDFLITPDSDALAIAQGQGLAIVPLEPDAKPLDFLPKFGVVLNFKRDGSQAAMVKFNTDRTRSLFLVTNQGTEKELLRTQGSINKAVFDPTGQYLYCLLTELKIQGELYQEDPYLAVVDLKTGKETPLVKMPNQADVQMSLSPDGLGILFDQTVSQQTVGSGAANTTSDGRSVTDSRLWFLPVNPKQPTAKPELESLPLPGLQPRWMP</sequence>
<feature type="region of interest" description="Disordered" evidence="1">
    <location>
        <begin position="476"/>
        <end position="500"/>
    </location>
</feature>
<dbReference type="InterPro" id="IPR011042">
    <property type="entry name" value="6-blade_b-propeller_TolB-like"/>
</dbReference>
<proteinExistence type="predicted"/>